<reference evidence="2" key="1">
    <citation type="journal article" date="2013" name="J. Plant Res.">
        <title>Effect of fungi and light on seed germination of three Opuntia species from semiarid lands of central Mexico.</title>
        <authorList>
            <person name="Delgado-Sanchez P."/>
            <person name="Jimenez-Bremont J.F."/>
            <person name="Guerrero-Gonzalez Mde L."/>
            <person name="Flores J."/>
        </authorList>
    </citation>
    <scope>NUCLEOTIDE SEQUENCE</scope>
    <source>
        <tissue evidence="2">Cladode</tissue>
    </source>
</reference>
<reference evidence="2" key="2">
    <citation type="submission" date="2020-07" db="EMBL/GenBank/DDBJ databases">
        <authorList>
            <person name="Vera ALvarez R."/>
            <person name="Arias-Moreno D.M."/>
            <person name="Jimenez-Jacinto V."/>
            <person name="Jimenez-Bremont J.F."/>
            <person name="Swaminathan K."/>
            <person name="Moose S.P."/>
            <person name="Guerrero-Gonzalez M.L."/>
            <person name="Marino-Ramirez L."/>
            <person name="Landsman D."/>
            <person name="Rodriguez-Kessler M."/>
            <person name="Delgado-Sanchez P."/>
        </authorList>
    </citation>
    <scope>NUCLEOTIDE SEQUENCE</scope>
    <source>
        <tissue evidence="2">Cladode</tissue>
    </source>
</reference>
<organism evidence="2">
    <name type="scientific">Opuntia streptacantha</name>
    <name type="common">Prickly pear cactus</name>
    <name type="synonym">Opuntia cardona</name>
    <dbReference type="NCBI Taxonomy" id="393608"/>
    <lineage>
        <taxon>Eukaryota</taxon>
        <taxon>Viridiplantae</taxon>
        <taxon>Streptophyta</taxon>
        <taxon>Embryophyta</taxon>
        <taxon>Tracheophyta</taxon>
        <taxon>Spermatophyta</taxon>
        <taxon>Magnoliopsida</taxon>
        <taxon>eudicotyledons</taxon>
        <taxon>Gunneridae</taxon>
        <taxon>Pentapetalae</taxon>
        <taxon>Caryophyllales</taxon>
        <taxon>Cactineae</taxon>
        <taxon>Cactaceae</taxon>
        <taxon>Opuntioideae</taxon>
        <taxon>Opuntia</taxon>
    </lineage>
</organism>
<accession>A0A7C9EZ40</accession>
<proteinExistence type="predicted"/>
<feature type="region of interest" description="Disordered" evidence="1">
    <location>
        <begin position="1"/>
        <end position="79"/>
    </location>
</feature>
<name>A0A7C9EZ40_OPUST</name>
<feature type="compositionally biased region" description="Basic and acidic residues" evidence="1">
    <location>
        <begin position="1"/>
        <end position="26"/>
    </location>
</feature>
<evidence type="ECO:0000256" key="1">
    <source>
        <dbReference type="SAM" id="MobiDB-lite"/>
    </source>
</evidence>
<dbReference type="AlphaFoldDB" id="A0A7C9EZ40"/>
<evidence type="ECO:0000313" key="2">
    <source>
        <dbReference type="EMBL" id="MBA4676105.1"/>
    </source>
</evidence>
<dbReference type="EMBL" id="GISG01270073">
    <property type="protein sequence ID" value="MBA4676105.1"/>
    <property type="molecule type" value="Transcribed_RNA"/>
</dbReference>
<protein>
    <submittedName>
        <fullName evidence="2">Uncharacterized protein</fullName>
    </submittedName>
</protein>
<feature type="compositionally biased region" description="Basic and acidic residues" evidence="1">
    <location>
        <begin position="48"/>
        <end position="79"/>
    </location>
</feature>
<sequence length="115" mass="12636">MSKVTPKQEHDSTRTMKSVDGHDMDLSRGAGGGRGEREAVPGADVEDAERRQVEVRQFEREKLGGDGRTVERASTPGRREAARVIGMEVSQEVGLASLTPSVYRYHPSLHCRSVC</sequence>